<evidence type="ECO:0000313" key="4">
    <source>
        <dbReference type="Proteomes" id="UP001165085"/>
    </source>
</evidence>
<keyword evidence="2" id="KW-1133">Transmembrane helix</keyword>
<feature type="compositionally biased region" description="Polar residues" evidence="1">
    <location>
        <begin position="120"/>
        <end position="132"/>
    </location>
</feature>
<dbReference type="EMBL" id="BRXY01000001">
    <property type="protein sequence ID" value="GMH51061.1"/>
    <property type="molecule type" value="Genomic_DNA"/>
</dbReference>
<dbReference type="Proteomes" id="UP001165085">
    <property type="component" value="Unassembled WGS sequence"/>
</dbReference>
<gene>
    <name evidence="3" type="ORF">TrST_g8581</name>
</gene>
<organism evidence="3 4">
    <name type="scientific">Triparma strigata</name>
    <dbReference type="NCBI Taxonomy" id="1606541"/>
    <lineage>
        <taxon>Eukaryota</taxon>
        <taxon>Sar</taxon>
        <taxon>Stramenopiles</taxon>
        <taxon>Ochrophyta</taxon>
        <taxon>Bolidophyceae</taxon>
        <taxon>Parmales</taxon>
        <taxon>Triparmaceae</taxon>
        <taxon>Triparma</taxon>
    </lineage>
</organism>
<protein>
    <submittedName>
        <fullName evidence="3">Uncharacterized protein</fullName>
    </submittedName>
</protein>
<comment type="caution">
    <text evidence="3">The sequence shown here is derived from an EMBL/GenBank/DDBJ whole genome shotgun (WGS) entry which is preliminary data.</text>
</comment>
<evidence type="ECO:0000313" key="3">
    <source>
        <dbReference type="EMBL" id="GMH51061.1"/>
    </source>
</evidence>
<feature type="region of interest" description="Disordered" evidence="1">
    <location>
        <begin position="1"/>
        <end position="22"/>
    </location>
</feature>
<sequence length="3687" mass="403994">MKKMLSSPFSKGGKRSGDWIRRHDDTYDHDYFEDQATGRVTWSSHQTHSDAGSQPGSPSSVLSTKTPTSTSSPSSVGSVKTVNSQLSIKRSNETVLGGSGGGLLDDTYNPMSGKQDDHNTTISWDESATPSPSRRKKHKKGFMKRLTSWNPRSSISSSGGSVNSFGVPSPPASPGSVQMKVFKGQATLGDDLSSLGKESYDYHNDPKYLAGRARRWFVFLVFAAVFFFGGGFGMAYVLTEGFTMWGDEGGPEAASDVPVLSEEEVNSRLSFAACSEDKAFLRQILRGEDSSTVQLTDDISIHSIAAKIEVVNEVPTVSIVRGKVSFESTLLLLDMLPTKLSPALDTSLCGQRMFELPVTVRQEPVDMKTDMGVNFPLTLDSATGLLRFTTSRKVNKNELTSVGENRRLINKEDRVHYYVDFFTIQGTAVLGQTPSLLSPIYSANEDVDINIDFHTTESAFTATITDPVSVDFEKLVTTSTCLQFAPLELIAGVNTAPNTMAVSYNLIKGLTVSGRADITGSLQSITTAPDSVSTDIEFISPPNCMDPYFRVLTPAPPPTTAATATKTISTIKTVKFERLSNATTVTATERMLVDARGGPVNIEVDENGEGVVVDDKWSIFSRPKPYTPPFVADVVITSQATEGFKVSSPYYTEKLTQRTRLYNDRPYRYDRFPKFLEDMTVVLPSNEDAAWPGEFEKDNMDSLFCVSTTENTPAVYVIISNEMLNVPDWLSVSYQRLQNAEIGSQTISWTSWSSRYNIYWRPLNGDDEPCFGLNGEQLDLMYTVAFGDLPPSSITRFDEESEEEIIDDNFTNDFELRDGIVHLDFDDKGSPHSLYIAGELTLYIGFVKSVVPVTVFFHTDLSNFRFTARNVEVTSFTSAISAVAPTTSPAPLMEQSHEVSASFKADIVFSTFDDDMGLRISTKTNFVMLETELTPMMQNVLFDALIAIPFGYNHTHNFFTPGDPHKFKFRFDGTAEKIKTKTGNSLTNAEMKINVTGTTVSTFLKSDLHLNFTENLIEEGMLSCAVEFFLPDFNLNSTASVTTATFSGLITDPVTPTAAPWMTLRSGGLYGTVDFSSSSFTVMYLELFSYPTMTFEGNFDHVDGDARFKYKHPSTWSIDLTVNTVGSEVVREMVEKSLSAVSAESLDMYVSPSVIVDSELSLNLASRDEYFKLSVDIESSKIAPELLLGASAASLSMVVSASETDTKNVSAYTMSLETEIDRLEFGDHFELQDIEFKASADLTSVKSKPDLTLFLDSSFIIKFGNESVGDLKIDGVINGLYEPYENKTRINTSVQLDENGWVVNPQLKLTSGLLRVSGTQLNGNWTFDPVDYEASGQYLLEGDAAAWDSRYLMAKAAGRVDNDNDLNIIKVRSSLGPSEKAFECALPTTEYSIPAAQDVSVLTGDFSVCISTEEVVFGEMNCIDGVVIESVVVVDSFLSSFLSPFGYEGSNATVGMEVSASLPRQEDLLNSLSVEAVFAGRGLSLSPSITLTKVFMKTTDWNDVDYDFEVSVELVNGAELILTGEGSFEGEEKRTEAVLKTSLTNSIALLPNFNILQSCVFQMDLKHSNSTGWEAADLSWTNCGTETILPSSSSSSSSSRSSLLAISTGSVNALSSDFHVVVSTKVDNLADAISAILNVSAAELIPYHLQSVEILDSTNTTILLNSAADTVKVTVKVDVSTVSEVIDAVAALDLSSPPDLLHVSCEIQTKMSTPHWNETSVKFLFAAHGFSIGPIGVETFELEVDRNTDQNTLEFQSSSVFTVLDQKFVLKGVTSFDDSVTTANLTAAFLPNQDNKLYLFFDKIHVTDGSLNIYMTKTDGEEEFEIQSANLLGKSLIHYSLQLYSDSRVMIKFTDDLRHYIISLEALSSVDVFDFLPSFPTSDFRLTSRSDLDFKYSSKTMIASVGLKSQVVSSLVVDPLRPLLPDISAITTWDLEMETNVTESNDFWSFTGTFSLEDVAIGTNFKISSGSLTVEVGDKKNISFSFDIDSAFIIADTFLTGKNDSIFATLSGSYNSDKDILELTGTSVEAFHPLGQEYLTIDSAIISAEIQAPELELVKVEAVSLMTTSFTDSQITSEFVCLKNCQKVFVRAINIAVSDLEDVFDKVNAEKGHSISAFTKSELSPAFSMDLFACNLTVSNFENSNFQVERGFSFEAAGVLEEEDSNLEAKIISSKDNAFKSEFRLRLFIDFLDANNIDPRLDILFVASNLELFDGVEIIGFTFNCDGLMSHLDIQLSTVVSVDLPALEAPLITTVEGDFDLNITNGTAEIDTDWTAQASTKLAQTFKWNPMGLEIFKLSNPHLHLHFSDDEDTPENDVELDKLVISSANTSLSEFVTFNKPKFQVLSFDPQEFQLESGLTISYNTPMPLQQKIFGSFKEEDVEGERGTAELRSELTEDWWPLGNSLLVVEDGSRLNTTMATSLGKLQSINYEGRVNVTFDYEWMEILFEGASSGDLERLCFIARDVPVVSIAKVLGAALVGEDAVLAANNWLLGEGGGVDLDIDAAVYDESGGVFQAAINIGSYAQDCAKFSEAPQVDGHRVELTLEASDGGNLVYLWKMLVDGNTEKLVLESEIVVPNVRSEAHPLLLAMDLKSESEGDESSGISIDNARIELAMEDPASLAISSINVGLLFTIRFGDGQRLSFDVNGKAIEQDVESVDSQRNNTKTYDVDLHGSTTSLWSQPFGLKWLEISKGSIDVKTTSELEWKDTDVRMQLNSRFAFNASVEIELDALVKDGGSDLVLEGILSGDNVQLLGMLGSVASESGIESKDVAKYFSEILTEERVSFALATMENRFYHEYDLILGDGIRKGVTLNVNLLNKADGGEFDLGNDKLSQLVGAFIGADSKLDMELWVGIFDDVEAEEGKEALSVPPVSLALRNRGANLVFGNGFVEIVDWEAKASYVSALSTYPTLEAAASMIFRPSDSDELKVRVAGGPGYLSGEMVGIWYSPFKLTWLDVGDLKLDMKFGEDGEGGEGGDSGAKSNWGWGITECELAGTGVLGGKFGGKTQAVFLDNMEDLMLATQLFYDFDGEVATELVDAIAGGDVIGELGRRKLDEVGDQTCGGSFISVPTTPLNGGDVGRNVTFLQQLLEDVGYLDAKNAGTLYDYGTLGSVTETAVGDFMTENDVFATADGNLVNYDVWFELCKKSEEAGAVVVGGEREWLAEFRMPPWLKNTLWEARYSTYDDAGGAWKKGVTVSASVNVRERGVTLQALDMLGFTKKYQDMGEFSPLLSAGVYVPTFSDNPTHVNAWIEANGFEVYDNVYCKKIRFDFYAGWPLTMALGANILVDFEDSSSLEMFVEGLVEVGEVGVQKAVLENRVKGTWEDVFGLEGLILTQVGVQVGVSITSSADLELGTTTVYVGVAAEFIIGTAVITMTGRAGGTELGMPGKELLLQGSLTGDVDAGMIMGQAISFRDIAEWYVKDILKDEDGKIWGFDVTEIPEEWGLYDTYFQLSTSQVEMFDKAFPPGIAFSTGLSIFGIDCSVTMAVVMVEVNGEMVPDFVWEVVEGLEAAEEIARRKLLDEILPEKLIDPAKLTNDERRIKEKDDNLDFENPVFQMTGISLKNLNFLSIAGGERPILVIKFKFFGVAQTLEIETLTIRELYELDLWGKLEAFRVFADTLFSLPDCLWDSQCYDDDAGYCQALCDPSSPSWYGECPEKTGLCYIDDEDCFKCFGTCALFQCWY</sequence>
<proteinExistence type="predicted"/>
<reference evidence="4" key="1">
    <citation type="journal article" date="2023" name="Commun. Biol.">
        <title>Genome analysis of Parmales, the sister group of diatoms, reveals the evolutionary specialization of diatoms from phago-mixotrophs to photoautotrophs.</title>
        <authorList>
            <person name="Ban H."/>
            <person name="Sato S."/>
            <person name="Yoshikawa S."/>
            <person name="Yamada K."/>
            <person name="Nakamura Y."/>
            <person name="Ichinomiya M."/>
            <person name="Sato N."/>
            <person name="Blanc-Mathieu R."/>
            <person name="Endo H."/>
            <person name="Kuwata A."/>
            <person name="Ogata H."/>
        </authorList>
    </citation>
    <scope>NUCLEOTIDE SEQUENCE [LARGE SCALE GENOMIC DNA]</scope>
    <source>
        <strain evidence="4">NIES 3701</strain>
    </source>
</reference>
<evidence type="ECO:0000256" key="1">
    <source>
        <dbReference type="SAM" id="MobiDB-lite"/>
    </source>
</evidence>
<feature type="compositionally biased region" description="Low complexity" evidence="1">
    <location>
        <begin position="148"/>
        <end position="167"/>
    </location>
</feature>
<feature type="compositionally biased region" description="Basic residues" evidence="1">
    <location>
        <begin position="133"/>
        <end position="143"/>
    </location>
</feature>
<keyword evidence="4" id="KW-1185">Reference proteome</keyword>
<evidence type="ECO:0000256" key="2">
    <source>
        <dbReference type="SAM" id="Phobius"/>
    </source>
</evidence>
<feature type="compositionally biased region" description="Low complexity" evidence="1">
    <location>
        <begin position="57"/>
        <end position="82"/>
    </location>
</feature>
<dbReference type="OrthoDB" id="200564at2759"/>
<keyword evidence="2" id="KW-0812">Transmembrane</keyword>
<accession>A0A9W6ZF21</accession>
<feature type="region of interest" description="Disordered" evidence="1">
    <location>
        <begin position="41"/>
        <end position="176"/>
    </location>
</feature>
<feature type="transmembrane region" description="Helical" evidence="2">
    <location>
        <begin position="216"/>
        <end position="238"/>
    </location>
</feature>
<keyword evidence="2" id="KW-0472">Membrane</keyword>
<name>A0A9W6ZF21_9STRA</name>
<feature type="compositionally biased region" description="Polar residues" evidence="1">
    <location>
        <begin position="41"/>
        <end position="56"/>
    </location>
</feature>